<feature type="non-terminal residue" evidence="3">
    <location>
        <position position="329"/>
    </location>
</feature>
<evidence type="ECO:0000256" key="1">
    <source>
        <dbReference type="SAM" id="Coils"/>
    </source>
</evidence>
<feature type="coiled-coil region" evidence="1">
    <location>
        <begin position="270"/>
        <end position="304"/>
    </location>
</feature>
<gene>
    <name evidence="3" type="primary">Spert</name>
    <name evidence="3" type="ORF">UPUEPO_R11956</name>
</gene>
<feature type="non-terminal residue" evidence="3">
    <location>
        <position position="1"/>
    </location>
</feature>
<feature type="region of interest" description="Disordered" evidence="2">
    <location>
        <begin position="114"/>
        <end position="141"/>
    </location>
</feature>
<dbReference type="OrthoDB" id="9025135at2759"/>
<dbReference type="AlphaFoldDB" id="A0A7K6BKI8"/>
<evidence type="ECO:0000256" key="2">
    <source>
        <dbReference type="SAM" id="MobiDB-lite"/>
    </source>
</evidence>
<evidence type="ECO:0000313" key="3">
    <source>
        <dbReference type="EMBL" id="NWV01987.1"/>
    </source>
</evidence>
<name>A0A7K6BKI8_UPUEP</name>
<sequence>AMSAFDLTTMSMQCTEPEVDCRVPRLKLRDEVFVFIDNNCVNETYCQPPHASHQKLRGKRAQSEWTIWEENRALWEENRALRIENRILWEENKALQRLQSQNEAVQVIDTDAIQQSQQKENKPFPSFQEQNRGFQGSPGSKALQVVEKKHRTLEDFQQENKAIPTIWKDRKAITVHEESKGVSSDLSKDADTIAAVEEVNPGSASEHEHEAPTSTTPTPTQGKTESAPRMQGEHEILQALQDLYEFLHAFLKANNLLGEKQGCHVLCDVNRSFQEEYSELRLQLSAVKNTVSDITAQIAVLEKEITDITSLTHGEAGEKMVTEHPLGEM</sequence>
<feature type="compositionally biased region" description="Polar residues" evidence="2">
    <location>
        <begin position="127"/>
        <end position="138"/>
    </location>
</feature>
<accession>A0A7K6BKI8</accession>
<protein>
    <submittedName>
        <fullName evidence="3">SPERT protein</fullName>
    </submittedName>
</protein>
<dbReference type="Proteomes" id="UP000544127">
    <property type="component" value="Unassembled WGS sequence"/>
</dbReference>
<proteinExistence type="predicted"/>
<reference evidence="3 4" key="1">
    <citation type="submission" date="2019-09" db="EMBL/GenBank/DDBJ databases">
        <title>Bird 10,000 Genomes (B10K) Project - Family phase.</title>
        <authorList>
            <person name="Zhang G."/>
        </authorList>
    </citation>
    <scope>NUCLEOTIDE SEQUENCE [LARGE SCALE GENOMIC DNA]</scope>
    <source>
        <strain evidence="3">B10K-DU-012-37</strain>
    </source>
</reference>
<comment type="caution">
    <text evidence="3">The sequence shown here is derived from an EMBL/GenBank/DDBJ whole genome shotgun (WGS) entry which is preliminary data.</text>
</comment>
<keyword evidence="4" id="KW-1185">Reference proteome</keyword>
<keyword evidence="1" id="KW-0175">Coiled coil</keyword>
<organism evidence="3 4">
    <name type="scientific">Upupa epops</name>
    <name type="common">Eurasian hoopoe</name>
    <dbReference type="NCBI Taxonomy" id="57439"/>
    <lineage>
        <taxon>Eukaryota</taxon>
        <taxon>Metazoa</taxon>
        <taxon>Chordata</taxon>
        <taxon>Craniata</taxon>
        <taxon>Vertebrata</taxon>
        <taxon>Euteleostomi</taxon>
        <taxon>Archelosauria</taxon>
        <taxon>Archosauria</taxon>
        <taxon>Dinosauria</taxon>
        <taxon>Saurischia</taxon>
        <taxon>Theropoda</taxon>
        <taxon>Coelurosauria</taxon>
        <taxon>Aves</taxon>
        <taxon>Neognathae</taxon>
        <taxon>Neoaves</taxon>
        <taxon>Telluraves</taxon>
        <taxon>Coraciimorphae</taxon>
        <taxon>Bucerotiformes</taxon>
        <taxon>Upupidae</taxon>
        <taxon>Upupa</taxon>
    </lineage>
</organism>
<evidence type="ECO:0000313" key="4">
    <source>
        <dbReference type="Proteomes" id="UP000544127"/>
    </source>
</evidence>
<feature type="region of interest" description="Disordered" evidence="2">
    <location>
        <begin position="200"/>
        <end position="230"/>
    </location>
</feature>
<dbReference type="EMBL" id="VZRI01014378">
    <property type="protein sequence ID" value="NWV01987.1"/>
    <property type="molecule type" value="Genomic_DNA"/>
</dbReference>